<keyword evidence="4" id="KW-1185">Reference proteome</keyword>
<feature type="transmembrane region" description="Helical" evidence="2">
    <location>
        <begin position="130"/>
        <end position="147"/>
    </location>
</feature>
<sequence length="776" mass="86041">MRSKDPNIKSTTARPRRDSGRASPHPATAPRFEYGWQWLAILFLGVFAFQPFSADDFWWQLSRGREVVGGSITPSRSLLTLETLAEADWLGGLPAFSVFQLLGGNGLMLCRVLLVGGGLAWLLAPPRSGGMVHPWVWFVVTLAMLTLAERFDMLPPMFDCLAILVLVGLMHRKPGEPTGAVPWPSKGRKHAASMVTAAGLFVVWSNLSPAILAGLVGWLAFTFAASLSGDPGRRANWGLAILMLAGGCINPRGVFAWSDSFSAIVPAWRNHPSLLAGTPWRPLFEGLPNQAAILFLVLTAIWVATATLNRQRIPRGLFCFAWMQWLAWSSLSNVPLATTWLAADILFTWHRRGAWTISTLGWSRSRRIGLLVAPLVIAVAPPLSGLLGTLGWGIDVGLDNRMLRIALEPTRPYGTAFADDTRSGGMLAWEIPQLREPSAASDSPPLQLQDVALRAVITGRFAEHRRVIDDLRQQRLMSYWLTDGSRGGYWLALERRKTTLLVVSSRDSELIYGLEPSIWKPLSLDSPVIPYAAAGDEHYARQMVETLTHREIVEFQNWQYSFPNSTGSLFDRDRWGAISVIVNADQAYRQAEVFRAMGLRYAALRVLWVGREAFPESVPLACAMTRCQTELAEAEIAATGRPSWFRYFAATEALARDACSPSLEVKLEVQNKSIVPGWVAPQKTERNDTLRNRVAAYLQQGPQALMVLTDFQTSRGIEHAQLMYAGLCGAIELGNPAMAERYLTWFTDNPPTGVLQRLVEMRFRELHPQPTSDDES</sequence>
<name>A0A5C6CKN2_9BACT</name>
<feature type="transmembrane region" description="Helical" evidence="2">
    <location>
        <begin position="368"/>
        <end position="394"/>
    </location>
</feature>
<dbReference type="EMBL" id="SJPT01000004">
    <property type="protein sequence ID" value="TWU23389.1"/>
    <property type="molecule type" value="Genomic_DNA"/>
</dbReference>
<dbReference type="Proteomes" id="UP000316304">
    <property type="component" value="Unassembled WGS sequence"/>
</dbReference>
<keyword evidence="2" id="KW-1133">Transmembrane helix</keyword>
<feature type="transmembrane region" description="Helical" evidence="2">
    <location>
        <begin position="191"/>
        <end position="221"/>
    </location>
</feature>
<organism evidence="3 4">
    <name type="scientific">Novipirellula galeiformis</name>
    <dbReference type="NCBI Taxonomy" id="2528004"/>
    <lineage>
        <taxon>Bacteria</taxon>
        <taxon>Pseudomonadati</taxon>
        <taxon>Planctomycetota</taxon>
        <taxon>Planctomycetia</taxon>
        <taxon>Pirellulales</taxon>
        <taxon>Pirellulaceae</taxon>
        <taxon>Novipirellula</taxon>
    </lineage>
</organism>
<evidence type="ECO:0000313" key="3">
    <source>
        <dbReference type="EMBL" id="TWU23389.1"/>
    </source>
</evidence>
<reference evidence="3 4" key="1">
    <citation type="submission" date="2019-02" db="EMBL/GenBank/DDBJ databases">
        <title>Deep-cultivation of Planctomycetes and their phenomic and genomic characterization uncovers novel biology.</title>
        <authorList>
            <person name="Wiegand S."/>
            <person name="Jogler M."/>
            <person name="Boedeker C."/>
            <person name="Pinto D."/>
            <person name="Vollmers J."/>
            <person name="Rivas-Marin E."/>
            <person name="Kohn T."/>
            <person name="Peeters S.H."/>
            <person name="Heuer A."/>
            <person name="Rast P."/>
            <person name="Oberbeckmann S."/>
            <person name="Bunk B."/>
            <person name="Jeske O."/>
            <person name="Meyerdierks A."/>
            <person name="Storesund J.E."/>
            <person name="Kallscheuer N."/>
            <person name="Luecker S."/>
            <person name="Lage O.M."/>
            <person name="Pohl T."/>
            <person name="Merkel B.J."/>
            <person name="Hornburger P."/>
            <person name="Mueller R.-W."/>
            <person name="Bruemmer F."/>
            <person name="Labrenz M."/>
            <person name="Spormann A.M."/>
            <person name="Op Den Camp H."/>
            <person name="Overmann J."/>
            <person name="Amann R."/>
            <person name="Jetten M.S.M."/>
            <person name="Mascher T."/>
            <person name="Medema M.H."/>
            <person name="Devos D.P."/>
            <person name="Kaster A.-K."/>
            <person name="Ovreas L."/>
            <person name="Rohde M."/>
            <person name="Galperin M.Y."/>
            <person name="Jogler C."/>
        </authorList>
    </citation>
    <scope>NUCLEOTIDE SEQUENCE [LARGE SCALE GENOMIC DNA]</scope>
    <source>
        <strain evidence="3 4">Pla52o</strain>
    </source>
</reference>
<keyword evidence="2" id="KW-0472">Membrane</keyword>
<dbReference type="AlphaFoldDB" id="A0A5C6CKN2"/>
<feature type="transmembrane region" description="Helical" evidence="2">
    <location>
        <begin position="241"/>
        <end position="265"/>
    </location>
</feature>
<comment type="caution">
    <text evidence="3">The sequence shown here is derived from an EMBL/GenBank/DDBJ whole genome shotgun (WGS) entry which is preliminary data.</text>
</comment>
<feature type="transmembrane region" description="Helical" evidence="2">
    <location>
        <begin position="98"/>
        <end position="123"/>
    </location>
</feature>
<dbReference type="RefSeq" id="WP_146595102.1">
    <property type="nucleotide sequence ID" value="NZ_SJPT01000004.1"/>
</dbReference>
<evidence type="ECO:0000256" key="1">
    <source>
        <dbReference type="SAM" id="MobiDB-lite"/>
    </source>
</evidence>
<proteinExistence type="predicted"/>
<keyword evidence="2" id="KW-0812">Transmembrane</keyword>
<evidence type="ECO:0000313" key="4">
    <source>
        <dbReference type="Proteomes" id="UP000316304"/>
    </source>
</evidence>
<accession>A0A5C6CKN2</accession>
<evidence type="ECO:0000256" key="2">
    <source>
        <dbReference type="SAM" id="Phobius"/>
    </source>
</evidence>
<feature type="region of interest" description="Disordered" evidence="1">
    <location>
        <begin position="1"/>
        <end position="26"/>
    </location>
</feature>
<dbReference type="OrthoDB" id="209461at2"/>
<feature type="transmembrane region" description="Helical" evidence="2">
    <location>
        <begin position="34"/>
        <end position="52"/>
    </location>
</feature>
<gene>
    <name evidence="3" type="ORF">Pla52o_29250</name>
</gene>
<protein>
    <submittedName>
        <fullName evidence="3">Uncharacterized protein</fullName>
    </submittedName>
</protein>
<feature type="transmembrane region" description="Helical" evidence="2">
    <location>
        <begin position="286"/>
        <end position="305"/>
    </location>
</feature>